<dbReference type="Gene3D" id="3.40.50.2000">
    <property type="entry name" value="Glycogen Phosphorylase B"/>
    <property type="match status" value="1"/>
</dbReference>
<evidence type="ECO:0000256" key="1">
    <source>
        <dbReference type="ARBA" id="ARBA00004922"/>
    </source>
</evidence>
<protein>
    <submittedName>
        <fullName evidence="7">TPR domain protein, putative component of TonB system</fullName>
    </submittedName>
</protein>
<dbReference type="AlphaFoldDB" id="A0A3B0VUS3"/>
<keyword evidence="2" id="KW-0328">Glycosyltransferase</keyword>
<keyword evidence="3" id="KW-0808">Transferase</keyword>
<reference evidence="7" key="1">
    <citation type="submission" date="2018-06" db="EMBL/GenBank/DDBJ databases">
        <authorList>
            <person name="Zhirakovskaya E."/>
        </authorList>
    </citation>
    <scope>NUCLEOTIDE SEQUENCE</scope>
</reference>
<accession>A0A3B0VUS3</accession>
<feature type="non-terminal residue" evidence="7">
    <location>
        <position position="1"/>
    </location>
</feature>
<feature type="domain" description="O-GlcNAc transferase C-terminal" evidence="6">
    <location>
        <begin position="2"/>
        <end position="165"/>
    </location>
</feature>
<gene>
    <name evidence="7" type="ORF">MNBD_GAMMA02-1591</name>
</gene>
<sequence length="177" mass="20450">NTIKLWSKVLKALPDSRLVLKALAFVDEKTRHLFWHRFQQQGIDQSRIDLLPPTQPLSAFLDEYRLMDIALDSIPYNGGTTTCDALWMGVPVLTLSGEHFCSRMSNGILHAAYMPEWISYSEGQYIQKAIDFASNPEQLQKSRETQRQKIKQSPLCQAQQFTQQLEKTYRDMILSKQ</sequence>
<dbReference type="PANTHER" id="PTHR44835:SF1">
    <property type="entry name" value="PROTEIN O-GLCNAC TRANSFERASE"/>
    <property type="match status" value="1"/>
</dbReference>
<evidence type="ECO:0000313" key="7">
    <source>
        <dbReference type="EMBL" id="VAW47388.1"/>
    </source>
</evidence>
<comment type="pathway">
    <text evidence="1">Protein modification; protein glycosylation.</text>
</comment>
<dbReference type="Pfam" id="PF13844">
    <property type="entry name" value="Glyco_transf_41"/>
    <property type="match status" value="1"/>
</dbReference>
<keyword evidence="4" id="KW-0677">Repeat</keyword>
<dbReference type="EMBL" id="UOFA01000341">
    <property type="protein sequence ID" value="VAW47388.1"/>
    <property type="molecule type" value="Genomic_DNA"/>
</dbReference>
<evidence type="ECO:0000256" key="3">
    <source>
        <dbReference type="ARBA" id="ARBA00022679"/>
    </source>
</evidence>
<name>A0A3B0VUS3_9ZZZZ</name>
<dbReference type="InterPro" id="IPR051939">
    <property type="entry name" value="Glycosyltr_41/O-GlcNAc_trsf"/>
</dbReference>
<evidence type="ECO:0000256" key="4">
    <source>
        <dbReference type="ARBA" id="ARBA00022737"/>
    </source>
</evidence>
<dbReference type="GO" id="GO:0016757">
    <property type="term" value="F:glycosyltransferase activity"/>
    <property type="evidence" value="ECO:0007669"/>
    <property type="project" value="UniProtKB-KW"/>
</dbReference>
<evidence type="ECO:0000256" key="2">
    <source>
        <dbReference type="ARBA" id="ARBA00022676"/>
    </source>
</evidence>
<dbReference type="InterPro" id="IPR029489">
    <property type="entry name" value="OGT/SEC/SPY_C"/>
</dbReference>
<evidence type="ECO:0000259" key="6">
    <source>
        <dbReference type="Pfam" id="PF13844"/>
    </source>
</evidence>
<proteinExistence type="predicted"/>
<keyword evidence="5" id="KW-0802">TPR repeat</keyword>
<organism evidence="7">
    <name type="scientific">hydrothermal vent metagenome</name>
    <dbReference type="NCBI Taxonomy" id="652676"/>
    <lineage>
        <taxon>unclassified sequences</taxon>
        <taxon>metagenomes</taxon>
        <taxon>ecological metagenomes</taxon>
    </lineage>
</organism>
<dbReference type="PANTHER" id="PTHR44835">
    <property type="entry name" value="UDP-N-ACETYLGLUCOSAMINE--PEPTIDE N-ACETYLGLUCOSAMINYLTRANSFERASE SPINDLY-RELATED"/>
    <property type="match status" value="1"/>
</dbReference>
<evidence type="ECO:0000256" key="5">
    <source>
        <dbReference type="ARBA" id="ARBA00022803"/>
    </source>
</evidence>